<evidence type="ECO:0000313" key="2">
    <source>
        <dbReference type="EMBL" id="ORZ28664.1"/>
    </source>
</evidence>
<accession>A0A1Y2H3Q7</accession>
<reference evidence="2 3" key="1">
    <citation type="submission" date="2016-07" db="EMBL/GenBank/DDBJ databases">
        <title>Pervasive Adenine N6-methylation of Active Genes in Fungi.</title>
        <authorList>
            <consortium name="DOE Joint Genome Institute"/>
            <person name="Mondo S.J."/>
            <person name="Dannebaum R.O."/>
            <person name="Kuo R.C."/>
            <person name="Labutti K."/>
            <person name="Haridas S."/>
            <person name="Kuo A."/>
            <person name="Salamov A."/>
            <person name="Ahrendt S.R."/>
            <person name="Lipzen A."/>
            <person name="Sullivan W."/>
            <person name="Andreopoulos W.B."/>
            <person name="Clum A."/>
            <person name="Lindquist E."/>
            <person name="Daum C."/>
            <person name="Ramamoorthy G.K."/>
            <person name="Gryganskyi A."/>
            <person name="Culley D."/>
            <person name="Magnuson J.K."/>
            <person name="James T.Y."/>
            <person name="O'Malley M.A."/>
            <person name="Stajich J.E."/>
            <person name="Spatafora J.W."/>
            <person name="Visel A."/>
            <person name="Grigoriev I.V."/>
        </authorList>
    </citation>
    <scope>NUCLEOTIDE SEQUENCE [LARGE SCALE GENOMIC DNA]</scope>
    <source>
        <strain evidence="2 3">NRRL 3116</strain>
    </source>
</reference>
<dbReference type="RefSeq" id="XP_021886337.1">
    <property type="nucleotide sequence ID" value="XM_022029544.1"/>
</dbReference>
<feature type="region of interest" description="Disordered" evidence="1">
    <location>
        <begin position="57"/>
        <end position="97"/>
    </location>
</feature>
<dbReference type="InParanoid" id="A0A1Y2H3Q7"/>
<feature type="compositionally biased region" description="Low complexity" evidence="1">
    <location>
        <begin position="15"/>
        <end position="27"/>
    </location>
</feature>
<sequence>MHFFKSSTSASKKNQTSSATTTPAQTPRNSVHETRSRMMTQDEALEMILSKSMANAASGPFFNKNKSASAASSPAATPRTSMQGHRASQDKLSQQKALEILMNQSMPNAASGPFVR</sequence>
<dbReference type="Proteomes" id="UP000193648">
    <property type="component" value="Unassembled WGS sequence"/>
</dbReference>
<dbReference type="EMBL" id="MCFF01000001">
    <property type="protein sequence ID" value="ORZ28664.1"/>
    <property type="molecule type" value="Genomic_DNA"/>
</dbReference>
<feature type="compositionally biased region" description="Polar residues" evidence="1">
    <location>
        <begin position="1"/>
        <end position="14"/>
    </location>
</feature>
<comment type="caution">
    <text evidence="2">The sequence shown here is derived from an EMBL/GenBank/DDBJ whole genome shotgun (WGS) entry which is preliminary data.</text>
</comment>
<feature type="compositionally biased region" description="Low complexity" evidence="1">
    <location>
        <begin position="67"/>
        <end position="81"/>
    </location>
</feature>
<feature type="region of interest" description="Disordered" evidence="1">
    <location>
        <begin position="1"/>
        <end position="41"/>
    </location>
</feature>
<proteinExistence type="predicted"/>
<name>A0A1Y2H3Q7_9FUNG</name>
<organism evidence="2 3">
    <name type="scientific">Lobosporangium transversale</name>
    <dbReference type="NCBI Taxonomy" id="64571"/>
    <lineage>
        <taxon>Eukaryota</taxon>
        <taxon>Fungi</taxon>
        <taxon>Fungi incertae sedis</taxon>
        <taxon>Mucoromycota</taxon>
        <taxon>Mortierellomycotina</taxon>
        <taxon>Mortierellomycetes</taxon>
        <taxon>Mortierellales</taxon>
        <taxon>Mortierellaceae</taxon>
        <taxon>Lobosporangium</taxon>
    </lineage>
</organism>
<dbReference type="GeneID" id="33571387"/>
<evidence type="ECO:0000256" key="1">
    <source>
        <dbReference type="SAM" id="MobiDB-lite"/>
    </source>
</evidence>
<keyword evidence="3" id="KW-1185">Reference proteome</keyword>
<dbReference type="OrthoDB" id="2433061at2759"/>
<protein>
    <submittedName>
        <fullName evidence="2">Uncharacterized protein</fullName>
    </submittedName>
</protein>
<gene>
    <name evidence="2" type="ORF">BCR41DRAFT_417806</name>
</gene>
<evidence type="ECO:0000313" key="3">
    <source>
        <dbReference type="Proteomes" id="UP000193648"/>
    </source>
</evidence>
<dbReference type="AlphaFoldDB" id="A0A1Y2H3Q7"/>